<dbReference type="GO" id="GO:0016887">
    <property type="term" value="F:ATP hydrolysis activity"/>
    <property type="evidence" value="ECO:0007669"/>
    <property type="project" value="UniProtKB-UniRule"/>
</dbReference>
<evidence type="ECO:0000256" key="2">
    <source>
        <dbReference type="ARBA" id="ARBA00022840"/>
    </source>
</evidence>
<dbReference type="PANTHER" id="PTHR12169">
    <property type="entry name" value="ATPASE N2B"/>
    <property type="match status" value="1"/>
</dbReference>
<dbReference type="InterPro" id="IPR005654">
    <property type="entry name" value="ATPase_AFG1-like"/>
</dbReference>
<sequence>MPHTLWRRTIRCFEPVSPVTQITFMPLAHYRQDLARPGFIHDPAQENAIRHLQRLRDEIVATPVAAPVPHKSSGGLFGRLLGRTHDTDSPRQQIKGLYFWGGVGRGKTYLVDTFFEALPIQEKQRLHFHRFMQMVHARLKDVKHQQDPLKIVAEQLAANTRVLCLDEFFVSDITDAMLLYGLLAALFERGVVLVTTTNIPPDDLYKNGLQRARFLPAIELLKDHCEILNVDGGTDYRLRYLERARTYHTPLDAAAEQALAESFTMLAPEAGKPNARLEVEGRLIRTRLLADGVVWFDFPEICDGPRSQNDYIEIARQFHTVLISRVPVLDWTLDNQARRFLNLVDEFYDRSVNLFISAEAPCETLYRGEKLKFEYQRTVSRLEEMQSKEYLAAPHLP</sequence>
<keyword evidence="3 4" id="KW-0132">Cell division</keyword>
<dbReference type="GO" id="GO:0032153">
    <property type="term" value="C:cell division site"/>
    <property type="evidence" value="ECO:0007669"/>
    <property type="project" value="TreeGrafter"/>
</dbReference>
<gene>
    <name evidence="3" type="primary">zapE</name>
    <name evidence="4" type="ORF">C7443_101346</name>
</gene>
<dbReference type="InterPro" id="IPR030870">
    <property type="entry name" value="ZapE"/>
</dbReference>
<reference evidence="4 5" key="1">
    <citation type="submission" date="2018-05" db="EMBL/GenBank/DDBJ databases">
        <title>Genomic Encyclopedia of Type Strains, Phase IV (KMG-IV): sequencing the most valuable type-strain genomes for metagenomic binning, comparative biology and taxonomic classification.</title>
        <authorList>
            <person name="Goeker M."/>
        </authorList>
    </citation>
    <scope>NUCLEOTIDE SEQUENCE [LARGE SCALE GENOMIC DNA]</scope>
    <source>
        <strain evidence="4 5">DSM 23606</strain>
    </source>
</reference>
<keyword evidence="2 3" id="KW-0067">ATP-binding</keyword>
<dbReference type="Pfam" id="PF03969">
    <property type="entry name" value="AFG1_ATPase"/>
    <property type="match status" value="1"/>
</dbReference>
<keyword evidence="3" id="KW-0131">Cell cycle</keyword>
<keyword evidence="3" id="KW-0378">Hydrolase</keyword>
<dbReference type="AlphaFoldDB" id="A0A317MZW0"/>
<proteinExistence type="inferred from homology"/>
<evidence type="ECO:0000256" key="3">
    <source>
        <dbReference type="HAMAP-Rule" id="MF_01919"/>
    </source>
</evidence>
<dbReference type="InterPro" id="IPR027417">
    <property type="entry name" value="P-loop_NTPase"/>
</dbReference>
<accession>A0A317MZW0</accession>
<feature type="binding site" evidence="3">
    <location>
        <begin position="101"/>
        <end position="108"/>
    </location>
    <ligand>
        <name>ATP</name>
        <dbReference type="ChEBI" id="CHEBI:30616"/>
    </ligand>
</feature>
<dbReference type="PANTHER" id="PTHR12169:SF6">
    <property type="entry name" value="AFG1-LIKE ATPASE"/>
    <property type="match status" value="1"/>
</dbReference>
<keyword evidence="3" id="KW-0963">Cytoplasm</keyword>
<organism evidence="4 5">
    <name type="scientific">Plasticicumulans acidivorans</name>
    <dbReference type="NCBI Taxonomy" id="886464"/>
    <lineage>
        <taxon>Bacteria</taxon>
        <taxon>Pseudomonadati</taxon>
        <taxon>Pseudomonadota</taxon>
        <taxon>Gammaproteobacteria</taxon>
        <taxon>Candidatus Competibacteraceae</taxon>
        <taxon>Plasticicumulans</taxon>
    </lineage>
</organism>
<dbReference type="HAMAP" id="MF_01919">
    <property type="entry name" value="ZapE"/>
    <property type="match status" value="1"/>
</dbReference>
<evidence type="ECO:0000313" key="5">
    <source>
        <dbReference type="Proteomes" id="UP000246569"/>
    </source>
</evidence>
<dbReference type="GO" id="GO:0005524">
    <property type="term" value="F:ATP binding"/>
    <property type="evidence" value="ECO:0007669"/>
    <property type="project" value="UniProtKB-UniRule"/>
</dbReference>
<dbReference type="SUPFAM" id="SSF52540">
    <property type="entry name" value="P-loop containing nucleoside triphosphate hydrolases"/>
    <property type="match status" value="1"/>
</dbReference>
<dbReference type="GO" id="GO:0005737">
    <property type="term" value="C:cytoplasm"/>
    <property type="evidence" value="ECO:0007669"/>
    <property type="project" value="UniProtKB-SubCell"/>
</dbReference>
<comment type="subunit">
    <text evidence="3">Interacts with FtsZ.</text>
</comment>
<comment type="function">
    <text evidence="3">Reduces the stability of FtsZ polymers in the presence of ATP.</text>
</comment>
<name>A0A317MZW0_9GAMM</name>
<evidence type="ECO:0000313" key="4">
    <source>
        <dbReference type="EMBL" id="PWV65861.1"/>
    </source>
</evidence>
<dbReference type="GO" id="GO:0051301">
    <property type="term" value="P:cell division"/>
    <property type="evidence" value="ECO:0007669"/>
    <property type="project" value="UniProtKB-UniRule"/>
</dbReference>
<comment type="subcellular location">
    <subcellularLocation>
        <location evidence="3">Cytoplasm</location>
    </subcellularLocation>
</comment>
<protein>
    <recommendedName>
        <fullName evidence="3">Cell division protein ZapE</fullName>
    </recommendedName>
    <alternativeName>
        <fullName evidence="3">Z ring-associated protein ZapE</fullName>
    </alternativeName>
</protein>
<evidence type="ECO:0000256" key="1">
    <source>
        <dbReference type="ARBA" id="ARBA00022741"/>
    </source>
</evidence>
<keyword evidence="1 3" id="KW-0547">Nucleotide-binding</keyword>
<dbReference type="Proteomes" id="UP000246569">
    <property type="component" value="Unassembled WGS sequence"/>
</dbReference>
<keyword evidence="5" id="KW-1185">Reference proteome</keyword>
<dbReference type="EMBL" id="QGTJ01000001">
    <property type="protein sequence ID" value="PWV65861.1"/>
    <property type="molecule type" value="Genomic_DNA"/>
</dbReference>
<comment type="caution">
    <text evidence="4">The sequence shown here is derived from an EMBL/GenBank/DDBJ whole genome shotgun (WGS) entry which is preliminary data.</text>
</comment>
<comment type="similarity">
    <text evidence="3">Belongs to the AFG1 ATPase family. ZapE subfamily.</text>
</comment>
<dbReference type="Gene3D" id="3.40.50.300">
    <property type="entry name" value="P-loop containing nucleotide triphosphate hydrolases"/>
    <property type="match status" value="1"/>
</dbReference>
<dbReference type="NCBIfam" id="NF040713">
    <property type="entry name" value="ZapE"/>
    <property type="match status" value="1"/>
</dbReference>